<evidence type="ECO:0000313" key="1">
    <source>
        <dbReference type="EMBL" id="TRY86491.1"/>
    </source>
</evidence>
<name>A0A553Q978_9TELE</name>
<keyword evidence="2" id="KW-1185">Reference proteome</keyword>
<sequence length="103" mass="11683">MDKYESAWPGELEHNLLSVSARQEAKLGINEFTPELSVFGLDFSLTEDGNGLLLDLNVYRLDFSLTEDGNGLLLDLNVYRYLFSCFLQLNFSGEHLSVFCCHL</sequence>
<evidence type="ECO:0000313" key="2">
    <source>
        <dbReference type="Proteomes" id="UP000316079"/>
    </source>
</evidence>
<gene>
    <name evidence="1" type="ORF">DNTS_001148</name>
</gene>
<proteinExistence type="predicted"/>
<dbReference type="AlphaFoldDB" id="A0A553Q978"/>
<dbReference type="OrthoDB" id="10250990at2759"/>
<reference evidence="1 2" key="1">
    <citation type="journal article" date="2019" name="Sci. Data">
        <title>Hybrid genome assembly and annotation of Danionella translucida.</title>
        <authorList>
            <person name="Kadobianskyi M."/>
            <person name="Schulze L."/>
            <person name="Schuelke M."/>
            <person name="Judkewitz B."/>
        </authorList>
    </citation>
    <scope>NUCLEOTIDE SEQUENCE [LARGE SCALE GENOMIC DNA]</scope>
    <source>
        <strain evidence="1 2">Bolton</strain>
    </source>
</reference>
<organism evidence="1 2">
    <name type="scientific">Danionella cerebrum</name>
    <dbReference type="NCBI Taxonomy" id="2873325"/>
    <lineage>
        <taxon>Eukaryota</taxon>
        <taxon>Metazoa</taxon>
        <taxon>Chordata</taxon>
        <taxon>Craniata</taxon>
        <taxon>Vertebrata</taxon>
        <taxon>Euteleostomi</taxon>
        <taxon>Actinopterygii</taxon>
        <taxon>Neopterygii</taxon>
        <taxon>Teleostei</taxon>
        <taxon>Ostariophysi</taxon>
        <taxon>Cypriniformes</taxon>
        <taxon>Danionidae</taxon>
        <taxon>Danioninae</taxon>
        <taxon>Danionella</taxon>
    </lineage>
</organism>
<dbReference type="EMBL" id="SRMA01026211">
    <property type="protein sequence ID" value="TRY86491.1"/>
    <property type="molecule type" value="Genomic_DNA"/>
</dbReference>
<comment type="caution">
    <text evidence="1">The sequence shown here is derived from an EMBL/GenBank/DDBJ whole genome shotgun (WGS) entry which is preliminary data.</text>
</comment>
<accession>A0A553Q978</accession>
<dbReference type="Proteomes" id="UP000316079">
    <property type="component" value="Unassembled WGS sequence"/>
</dbReference>
<protein>
    <submittedName>
        <fullName evidence="1">Uncharacterized protein</fullName>
    </submittedName>
</protein>